<dbReference type="PROSITE" id="PS00108">
    <property type="entry name" value="PROTEIN_KINASE_ST"/>
    <property type="match status" value="1"/>
</dbReference>
<protein>
    <recommendedName>
        <fullName evidence="6">Protein kinase domain-containing protein</fullName>
    </recommendedName>
</protein>
<dbReference type="InterPro" id="IPR000719">
    <property type="entry name" value="Prot_kinase_dom"/>
</dbReference>
<accession>A0A9P7USJ0</accession>
<sequence>MMLRLSKRSGLCPRCLMIENVEKLGNFPVGGGTFGDVWRGKIGKRTFVCLKVVKIYHDSDVQKLLNEYMREAIVWQQLEHPNLLPFIGVYFMGKNLEQICLVSPWMERGNLACYLKDTSRDHVDHYSLVSVNCSNQLCRISHEISVFQVHDIASGLLYLHNKKIAHGDLKALNILITPDGRACIGDFGLSRVIDTYALSVPTSSMVTQSKGTTSYLSPELLWSDPPCTSSRSSDIYAFACVSYEVFTGTVPFHGFNDGQIIVAVVFEKKHPLRPDSDSTSLNDRMWNIMVDCWNTDPDLRPLTSEVFARVDDLKGPKADSNTKPGFNLTEIRKNVKYPLFDAAALTRLQTTIMPTPNLQSESTVGGEKDNVQGACTSSG</sequence>
<dbReference type="InterPro" id="IPR011009">
    <property type="entry name" value="Kinase-like_dom_sf"/>
</dbReference>
<dbReference type="SMART" id="SM00220">
    <property type="entry name" value="S_TKc"/>
    <property type="match status" value="1"/>
</dbReference>
<feature type="region of interest" description="Disordered" evidence="5">
    <location>
        <begin position="356"/>
        <end position="379"/>
    </location>
</feature>
<dbReference type="InterPro" id="IPR008271">
    <property type="entry name" value="Ser/Thr_kinase_AS"/>
</dbReference>
<reference evidence="7" key="1">
    <citation type="journal article" date="2021" name="Genome Biol. Evol.">
        <title>The assembled and annotated genome of the fairy-ring fungus Marasmius oreades.</title>
        <authorList>
            <person name="Hiltunen M."/>
            <person name="Ament-Velasquez S.L."/>
            <person name="Johannesson H."/>
        </authorList>
    </citation>
    <scope>NUCLEOTIDE SEQUENCE</scope>
    <source>
        <strain evidence="7">03SP1</strain>
    </source>
</reference>
<dbReference type="Pfam" id="PF07714">
    <property type="entry name" value="PK_Tyr_Ser-Thr"/>
    <property type="match status" value="1"/>
</dbReference>
<keyword evidence="4" id="KW-0067">ATP-binding</keyword>
<dbReference type="PANTHER" id="PTHR44329">
    <property type="entry name" value="SERINE/THREONINE-PROTEIN KINASE TNNI3K-RELATED"/>
    <property type="match status" value="1"/>
</dbReference>
<dbReference type="InterPro" id="IPR001245">
    <property type="entry name" value="Ser-Thr/Tyr_kinase_cat_dom"/>
</dbReference>
<organism evidence="7 8">
    <name type="scientific">Marasmius oreades</name>
    <name type="common">fairy-ring Marasmius</name>
    <dbReference type="NCBI Taxonomy" id="181124"/>
    <lineage>
        <taxon>Eukaryota</taxon>
        <taxon>Fungi</taxon>
        <taxon>Dikarya</taxon>
        <taxon>Basidiomycota</taxon>
        <taxon>Agaricomycotina</taxon>
        <taxon>Agaricomycetes</taxon>
        <taxon>Agaricomycetidae</taxon>
        <taxon>Agaricales</taxon>
        <taxon>Marasmiineae</taxon>
        <taxon>Marasmiaceae</taxon>
        <taxon>Marasmius</taxon>
    </lineage>
</organism>
<keyword evidence="3" id="KW-0418">Kinase</keyword>
<proteinExistence type="predicted"/>
<comment type="caution">
    <text evidence="7">The sequence shown here is derived from an EMBL/GenBank/DDBJ whole genome shotgun (WGS) entry which is preliminary data.</text>
</comment>
<dbReference type="GO" id="GO:0005524">
    <property type="term" value="F:ATP binding"/>
    <property type="evidence" value="ECO:0007669"/>
    <property type="project" value="UniProtKB-KW"/>
</dbReference>
<dbReference type="SUPFAM" id="SSF56112">
    <property type="entry name" value="Protein kinase-like (PK-like)"/>
    <property type="match status" value="1"/>
</dbReference>
<evidence type="ECO:0000256" key="4">
    <source>
        <dbReference type="ARBA" id="ARBA00022840"/>
    </source>
</evidence>
<dbReference type="GO" id="GO:0004674">
    <property type="term" value="F:protein serine/threonine kinase activity"/>
    <property type="evidence" value="ECO:0007669"/>
    <property type="project" value="TreeGrafter"/>
</dbReference>
<keyword evidence="1" id="KW-0808">Transferase</keyword>
<dbReference type="KEGG" id="more:E1B28_011829"/>
<dbReference type="GeneID" id="66080904"/>
<keyword evidence="2" id="KW-0547">Nucleotide-binding</keyword>
<dbReference type="EMBL" id="CM032187">
    <property type="protein sequence ID" value="KAG7090229.1"/>
    <property type="molecule type" value="Genomic_DNA"/>
</dbReference>
<evidence type="ECO:0000259" key="6">
    <source>
        <dbReference type="PROSITE" id="PS50011"/>
    </source>
</evidence>
<dbReference type="Proteomes" id="UP001049176">
    <property type="component" value="Chromosome 7"/>
</dbReference>
<name>A0A9P7USJ0_9AGAR</name>
<evidence type="ECO:0000256" key="3">
    <source>
        <dbReference type="ARBA" id="ARBA00022777"/>
    </source>
</evidence>
<evidence type="ECO:0000313" key="7">
    <source>
        <dbReference type="EMBL" id="KAG7090229.1"/>
    </source>
</evidence>
<keyword evidence="8" id="KW-1185">Reference proteome</keyword>
<dbReference type="InterPro" id="IPR051681">
    <property type="entry name" value="Ser/Thr_Kinases-Pseudokinases"/>
</dbReference>
<dbReference type="Gene3D" id="1.10.510.10">
    <property type="entry name" value="Transferase(Phosphotransferase) domain 1"/>
    <property type="match status" value="1"/>
</dbReference>
<gene>
    <name evidence="7" type="ORF">E1B28_011829</name>
</gene>
<evidence type="ECO:0000313" key="8">
    <source>
        <dbReference type="Proteomes" id="UP001049176"/>
    </source>
</evidence>
<dbReference type="OrthoDB" id="26722at2759"/>
<dbReference type="PROSITE" id="PS50011">
    <property type="entry name" value="PROTEIN_KINASE_DOM"/>
    <property type="match status" value="1"/>
</dbReference>
<evidence type="ECO:0000256" key="5">
    <source>
        <dbReference type="SAM" id="MobiDB-lite"/>
    </source>
</evidence>
<dbReference type="PANTHER" id="PTHR44329:SF288">
    <property type="entry name" value="MITOGEN-ACTIVATED PROTEIN KINASE KINASE KINASE 20"/>
    <property type="match status" value="1"/>
</dbReference>
<feature type="domain" description="Protein kinase" evidence="6">
    <location>
        <begin position="23"/>
        <end position="313"/>
    </location>
</feature>
<dbReference type="AlphaFoldDB" id="A0A9P7USJ0"/>
<evidence type="ECO:0000256" key="2">
    <source>
        <dbReference type="ARBA" id="ARBA00022741"/>
    </source>
</evidence>
<dbReference type="RefSeq" id="XP_043006699.1">
    <property type="nucleotide sequence ID" value="XM_043156884.1"/>
</dbReference>
<evidence type="ECO:0000256" key="1">
    <source>
        <dbReference type="ARBA" id="ARBA00022679"/>
    </source>
</evidence>